<evidence type="ECO:0000259" key="3">
    <source>
        <dbReference type="PROSITE" id="PS50930"/>
    </source>
</evidence>
<dbReference type="SMART" id="SM00448">
    <property type="entry name" value="REC"/>
    <property type="match status" value="1"/>
</dbReference>
<gene>
    <name evidence="4" type="ORF">GJU39_15040</name>
</gene>
<name>A0A7K0G123_9SPHI</name>
<dbReference type="InterPro" id="IPR001789">
    <property type="entry name" value="Sig_transdc_resp-reg_receiver"/>
</dbReference>
<feature type="domain" description="Response regulatory" evidence="2">
    <location>
        <begin position="3"/>
        <end position="115"/>
    </location>
</feature>
<reference evidence="4 5" key="1">
    <citation type="submission" date="2019-11" db="EMBL/GenBank/DDBJ databases">
        <title>Pedobacter petrophilus genome.</title>
        <authorList>
            <person name="Feldbauer M.J."/>
            <person name="Newman J.D."/>
        </authorList>
    </citation>
    <scope>NUCLEOTIDE SEQUENCE [LARGE SCALE GENOMIC DNA]</scope>
    <source>
        <strain evidence="4 5">LMG 29686</strain>
    </source>
</reference>
<feature type="domain" description="HTH LytTR-type" evidence="3">
    <location>
        <begin position="142"/>
        <end position="208"/>
    </location>
</feature>
<dbReference type="PROSITE" id="PS50110">
    <property type="entry name" value="RESPONSE_REGULATORY"/>
    <property type="match status" value="1"/>
</dbReference>
<evidence type="ECO:0000313" key="5">
    <source>
        <dbReference type="Proteomes" id="UP000487757"/>
    </source>
</evidence>
<keyword evidence="1" id="KW-0597">Phosphoprotein</keyword>
<dbReference type="PROSITE" id="PS50930">
    <property type="entry name" value="HTH_LYTTR"/>
    <property type="match status" value="1"/>
</dbReference>
<accession>A0A7K0G123</accession>
<dbReference type="Gene3D" id="3.40.50.2300">
    <property type="match status" value="1"/>
</dbReference>
<organism evidence="4 5">
    <name type="scientific">Pedobacter petrophilus</name>
    <dbReference type="NCBI Taxonomy" id="1908241"/>
    <lineage>
        <taxon>Bacteria</taxon>
        <taxon>Pseudomonadati</taxon>
        <taxon>Bacteroidota</taxon>
        <taxon>Sphingobacteriia</taxon>
        <taxon>Sphingobacteriales</taxon>
        <taxon>Sphingobacteriaceae</taxon>
        <taxon>Pedobacter</taxon>
    </lineage>
</organism>
<evidence type="ECO:0000256" key="1">
    <source>
        <dbReference type="PROSITE-ProRule" id="PRU00169"/>
    </source>
</evidence>
<sequence>MINCIVVDDEEHAIEVIQHYLKSVTAIEILATFTNPIDALSFLSSNPVDLIFLDIHMPGISGIEFIQTMNNRDALVILTTAYKEFATAGFDLDVVDYLVKPIPLPRFLQAINKAQKIINTQKNSIITNHQHNDYFMVKTEAKGKMLKINISEIDFVEGMKNYVAFHHNGIRTLALLTMKDVEENLPKAQFLRVQKSFIVALNRIISIDGNRVILKGISTEILIGDTYRKDFFDVIKQRLIL</sequence>
<dbReference type="GO" id="GO:0003677">
    <property type="term" value="F:DNA binding"/>
    <property type="evidence" value="ECO:0007669"/>
    <property type="project" value="InterPro"/>
</dbReference>
<dbReference type="SUPFAM" id="SSF52172">
    <property type="entry name" value="CheY-like"/>
    <property type="match status" value="1"/>
</dbReference>
<proteinExistence type="predicted"/>
<keyword evidence="5" id="KW-1185">Reference proteome</keyword>
<protein>
    <submittedName>
        <fullName evidence="4">Response regulator</fullName>
    </submittedName>
</protein>
<dbReference type="Pfam" id="PF00072">
    <property type="entry name" value="Response_reg"/>
    <property type="match status" value="1"/>
</dbReference>
<dbReference type="InterPro" id="IPR007492">
    <property type="entry name" value="LytTR_DNA-bd_dom"/>
</dbReference>
<feature type="modified residue" description="4-aspartylphosphate" evidence="1">
    <location>
        <position position="54"/>
    </location>
</feature>
<dbReference type="OrthoDB" id="9787344at2"/>
<dbReference type="PANTHER" id="PTHR45526">
    <property type="entry name" value="TRANSCRIPTIONAL REGULATORY PROTEIN DPIA"/>
    <property type="match status" value="1"/>
</dbReference>
<dbReference type="EMBL" id="WKKH01000024">
    <property type="protein sequence ID" value="MRX77401.1"/>
    <property type="molecule type" value="Genomic_DNA"/>
</dbReference>
<evidence type="ECO:0000313" key="4">
    <source>
        <dbReference type="EMBL" id="MRX77401.1"/>
    </source>
</evidence>
<dbReference type="InterPro" id="IPR011006">
    <property type="entry name" value="CheY-like_superfamily"/>
</dbReference>
<dbReference type="RefSeq" id="WP_154281784.1">
    <property type="nucleotide sequence ID" value="NZ_JBHUJQ010000001.1"/>
</dbReference>
<dbReference type="Pfam" id="PF04397">
    <property type="entry name" value="LytTR"/>
    <property type="match status" value="1"/>
</dbReference>
<evidence type="ECO:0000259" key="2">
    <source>
        <dbReference type="PROSITE" id="PS50110"/>
    </source>
</evidence>
<dbReference type="GO" id="GO:0000156">
    <property type="term" value="F:phosphorelay response regulator activity"/>
    <property type="evidence" value="ECO:0007669"/>
    <property type="project" value="TreeGrafter"/>
</dbReference>
<dbReference type="SMART" id="SM00850">
    <property type="entry name" value="LytTR"/>
    <property type="match status" value="1"/>
</dbReference>
<dbReference type="AlphaFoldDB" id="A0A7K0G123"/>
<dbReference type="PANTHER" id="PTHR45526:SF1">
    <property type="entry name" value="TRANSCRIPTIONAL REGULATORY PROTEIN DCUR-RELATED"/>
    <property type="match status" value="1"/>
</dbReference>
<dbReference type="Proteomes" id="UP000487757">
    <property type="component" value="Unassembled WGS sequence"/>
</dbReference>
<dbReference type="InterPro" id="IPR051271">
    <property type="entry name" value="2C-system_Tx_regulators"/>
</dbReference>
<dbReference type="Gene3D" id="2.40.50.1020">
    <property type="entry name" value="LytTr DNA-binding domain"/>
    <property type="match status" value="1"/>
</dbReference>
<comment type="caution">
    <text evidence="4">The sequence shown here is derived from an EMBL/GenBank/DDBJ whole genome shotgun (WGS) entry which is preliminary data.</text>
</comment>